<dbReference type="AlphaFoldDB" id="A0A0C6FKF6"/>
<accession>A0A0C6FKF6</accession>
<evidence type="ECO:0000313" key="2">
    <source>
        <dbReference type="Proteomes" id="UP000061432"/>
    </source>
</evidence>
<name>A0A0C6FKF6_9HYPH</name>
<dbReference type="EMBL" id="AP014704">
    <property type="protein sequence ID" value="BAQ47587.1"/>
    <property type="molecule type" value="Genomic_DNA"/>
</dbReference>
<protein>
    <submittedName>
        <fullName evidence="1">Uncharacterized protein</fullName>
    </submittedName>
</protein>
<dbReference type="PATRIC" id="fig|270351.10.peg.4456"/>
<reference evidence="2" key="2">
    <citation type="submission" date="2015-01" db="EMBL/GenBank/DDBJ databases">
        <title>Complete genome sequence of Methylobacterium aquaticum strain 22A.</title>
        <authorList>
            <person name="Tani A."/>
            <person name="Ogura Y."/>
            <person name="Hayashi T."/>
        </authorList>
    </citation>
    <scope>NUCLEOTIDE SEQUENCE [LARGE SCALE GENOMIC DNA]</scope>
    <source>
        <strain evidence="2">MA-22A</strain>
    </source>
</reference>
<sequence length="282" mass="30843">MEPPVSAPYNEPPIALGLAWTDRGLGRRYGHTMQLWTGEGDTSAFSAAWKRAKPQLEACGYSSSQELVPCFWQLPEPAPAEPARQVIEAALAAVAAEQAERVRREEERAAAEVARCASRAIPVRRDLAGIVGSHPWQLRRQLADAQELLASEAWREWDCEQASRLVATARGNATRATTRLTAPSLPHWFERAADPAVQAAALQACRFLSDLDLDWASDHNSAGWSQATCWTGHALSEMAALDQGAAAHALAILFVHKKQLTDSSRHTLFGEPKRTPEPELAL</sequence>
<dbReference type="Proteomes" id="UP000061432">
    <property type="component" value="Chromosome"/>
</dbReference>
<dbReference type="STRING" id="270351.Maq22A_c23115"/>
<gene>
    <name evidence="1" type="ORF">Maq22A_c23115</name>
</gene>
<evidence type="ECO:0000313" key="1">
    <source>
        <dbReference type="EMBL" id="BAQ47587.1"/>
    </source>
</evidence>
<dbReference type="KEGG" id="maqu:Maq22A_c23115"/>
<reference evidence="1 2" key="1">
    <citation type="journal article" date="2015" name="Genome Announc.">
        <title>Complete Genome Sequence of Methylobacterium aquaticum Strain 22A, Isolated from Racomitrium japonicum Moss.</title>
        <authorList>
            <person name="Tani A."/>
            <person name="Ogura Y."/>
            <person name="Hayashi T."/>
            <person name="Kimbara K."/>
        </authorList>
    </citation>
    <scope>NUCLEOTIDE SEQUENCE [LARGE SCALE GENOMIC DNA]</scope>
    <source>
        <strain evidence="1 2">MA-22A</strain>
    </source>
</reference>
<proteinExistence type="predicted"/>
<organism evidence="1 2">
    <name type="scientific">Methylobacterium aquaticum</name>
    <dbReference type="NCBI Taxonomy" id="270351"/>
    <lineage>
        <taxon>Bacteria</taxon>
        <taxon>Pseudomonadati</taxon>
        <taxon>Pseudomonadota</taxon>
        <taxon>Alphaproteobacteria</taxon>
        <taxon>Hyphomicrobiales</taxon>
        <taxon>Methylobacteriaceae</taxon>
        <taxon>Methylobacterium</taxon>
    </lineage>
</organism>